<dbReference type="Proteomes" id="UP001377692">
    <property type="component" value="Unassembled WGS sequence"/>
</dbReference>
<dbReference type="RefSeq" id="WP_339548828.1">
    <property type="nucleotide sequence ID" value="NZ_JBBHLD010000003.1"/>
</dbReference>
<accession>A0ABU8R2C8</accession>
<organism evidence="1 2">
    <name type="scientific">Pseudomonas kermanshahensis</name>
    <dbReference type="NCBI Taxonomy" id="2745482"/>
    <lineage>
        <taxon>Bacteria</taxon>
        <taxon>Pseudomonadati</taxon>
        <taxon>Pseudomonadota</taxon>
        <taxon>Gammaproteobacteria</taxon>
        <taxon>Pseudomonadales</taxon>
        <taxon>Pseudomonadaceae</taxon>
        <taxon>Pseudomonas</taxon>
    </lineage>
</organism>
<protein>
    <submittedName>
        <fullName evidence="1">Uncharacterized protein</fullName>
    </submittedName>
</protein>
<comment type="caution">
    <text evidence="1">The sequence shown here is derived from an EMBL/GenBank/DDBJ whole genome shotgun (WGS) entry which is preliminary data.</text>
</comment>
<evidence type="ECO:0000313" key="2">
    <source>
        <dbReference type="Proteomes" id="UP001377692"/>
    </source>
</evidence>
<reference evidence="1 2" key="1">
    <citation type="submission" date="2024-02" db="EMBL/GenBank/DDBJ databases">
        <title>Identification of pathogenicity and growth-promoting functions of Pseudomonas putida variants.</title>
        <authorList>
            <person name="Sun J."/>
        </authorList>
    </citation>
    <scope>NUCLEOTIDE SEQUENCE [LARGE SCALE GENOMIC DNA]</scope>
    <source>
        <strain evidence="1 2">A04</strain>
    </source>
</reference>
<evidence type="ECO:0000313" key="1">
    <source>
        <dbReference type="EMBL" id="MEJ5903936.1"/>
    </source>
</evidence>
<proteinExistence type="predicted"/>
<keyword evidence="2" id="KW-1185">Reference proteome</keyword>
<gene>
    <name evidence="1" type="ORF">V7V80_04495</name>
</gene>
<dbReference type="EMBL" id="JBBHLD010000003">
    <property type="protein sequence ID" value="MEJ5903936.1"/>
    <property type="molecule type" value="Genomic_DNA"/>
</dbReference>
<sequence>MAFYSREHLVQLENDARLNQIDLTRAKVERTANDAFMVMLDDPKVDVTTVLGCAAPRSILCLSAAEAQGELLVQCLRVQRAERQKVRQGRVYGWSAEQVCRRPLTDEELSAYRADAEHRATTAKLVEQLNEALAAQKAQAATQADIDHLTERYGLVQAKPTVPNANTVKADPSAAPIYAGRHAPTARKGARK</sequence>
<name>A0ABU8R2C8_9PSED</name>